<dbReference type="Proteomes" id="UP000033682">
    <property type="component" value="Plasmid pHma11p1"/>
</dbReference>
<dbReference type="EMBL" id="JXLG01000016">
    <property type="protein sequence ID" value="KJY59710.1"/>
    <property type="molecule type" value="Genomic_DNA"/>
</dbReference>
<protein>
    <submittedName>
        <fullName evidence="1">Uncharacterized protein</fullName>
    </submittedName>
</protein>
<reference evidence="1 2" key="1">
    <citation type="submission" date="2015-01" db="EMBL/GenBank/DDBJ databases">
        <title>Comparative genomics of the lactic acid bacteria isolated from the honey bee gut.</title>
        <authorList>
            <person name="Ellegaard K.M."/>
            <person name="Tamarit D."/>
            <person name="Javelind E."/>
            <person name="Olofsson T."/>
            <person name="Andersson S.G."/>
            <person name="Vasquez A."/>
        </authorList>
    </citation>
    <scope>NUCLEOTIDE SEQUENCE [LARGE SCALE GENOMIC DNA]</scope>
    <source>
        <strain evidence="1 2">Hma11</strain>
        <plasmid evidence="1">pHma11p1</plasmid>
    </source>
</reference>
<sequence length="271" mass="31327">MVCSLFAKIKRGINMGVKTQLFINIEDANGEQILGTVIQYQWGYGKVMLESALDIATNMDSIDIIDDGKSEEQTLYKLVLCVLLKKYCGFKKPELTYALRNEIEKYICCSGGLIISTADLNALIADNELAVKEPAHDFQKAPCRLFSVDDPVERVRRAYMAKYNNFFNQCENNGGLMFINMRTAEPIERLSLGHWNVSEIKLGFGLTTDTYEKHPKWHPSTFNQYARQIFNRNVISDKYIENYERLLKKNRIEMMSPDELHLRRKEEKLSK</sequence>
<name>A0A0F4LM92_9LACO</name>
<keyword evidence="1" id="KW-0614">Plasmid</keyword>
<keyword evidence="2" id="KW-1185">Reference proteome</keyword>
<evidence type="ECO:0000313" key="2">
    <source>
        <dbReference type="Proteomes" id="UP000033682"/>
    </source>
</evidence>
<evidence type="ECO:0000313" key="1">
    <source>
        <dbReference type="EMBL" id="KJY59710.1"/>
    </source>
</evidence>
<dbReference type="AlphaFoldDB" id="A0A0F4LM92"/>
<accession>A0A0F4LM92</accession>
<dbReference type="PATRIC" id="fig|303541.3.peg.124"/>
<dbReference type="HOGENOM" id="CLU_1127928_0_0_9"/>
<comment type="caution">
    <text evidence="1">The sequence shown here is derived from an EMBL/GenBank/DDBJ whole genome shotgun (WGS) entry which is preliminary data.</text>
</comment>
<organism evidence="1 2">
    <name type="scientific">Lactobacillus apis</name>
    <dbReference type="NCBI Taxonomy" id="303541"/>
    <lineage>
        <taxon>Bacteria</taxon>
        <taxon>Bacillati</taxon>
        <taxon>Bacillota</taxon>
        <taxon>Bacilli</taxon>
        <taxon>Lactobacillales</taxon>
        <taxon>Lactobacillaceae</taxon>
        <taxon>Lactobacillus</taxon>
    </lineage>
</organism>
<proteinExistence type="predicted"/>
<gene>
    <name evidence="1" type="ORF">JF72_15500</name>
</gene>
<geneLocation type="plasmid" evidence="1">
    <name>pHma11p1</name>
</geneLocation>